<reference evidence="2" key="1">
    <citation type="journal article" date="2018" name="Genome Biol.">
        <title>SKESA: strategic k-mer extension for scrupulous assemblies.</title>
        <authorList>
            <person name="Souvorov A."/>
            <person name="Agarwala R."/>
            <person name="Lipman D.J."/>
        </authorList>
    </citation>
    <scope>NUCLEOTIDE SEQUENCE</scope>
    <source>
        <strain evidence="2">CAVp300</strain>
    </source>
</reference>
<dbReference type="EMBL" id="DACSUM010000027">
    <property type="protein sequence ID" value="HAT3582935.1"/>
    <property type="molecule type" value="Genomic_DNA"/>
</dbReference>
<evidence type="ECO:0008006" key="4">
    <source>
        <dbReference type="Google" id="ProtNLM"/>
    </source>
</evidence>
<keyword evidence="1" id="KW-1133">Transmembrane helix</keyword>
<evidence type="ECO:0000256" key="1">
    <source>
        <dbReference type="SAM" id="Phobius"/>
    </source>
</evidence>
<keyword evidence="1" id="KW-0812">Transmembrane</keyword>
<gene>
    <name evidence="2" type="ORF">I8531_003262</name>
</gene>
<feature type="transmembrane region" description="Helical" evidence="1">
    <location>
        <begin position="36"/>
        <end position="54"/>
    </location>
</feature>
<dbReference type="InterPro" id="IPR046730">
    <property type="entry name" value="DUF6622"/>
</dbReference>
<dbReference type="Proteomes" id="UP000867740">
    <property type="component" value="Unassembled WGS sequence"/>
</dbReference>
<reference evidence="2" key="2">
    <citation type="submission" date="2020-10" db="EMBL/GenBank/DDBJ databases">
        <authorList>
            <consortium name="NCBI Pathogen Detection Project"/>
        </authorList>
    </citation>
    <scope>NUCLEOTIDE SEQUENCE</scope>
    <source>
        <strain evidence="2">CAVp300</strain>
    </source>
</reference>
<comment type="caution">
    <text evidence="2">The sequence shown here is derived from an EMBL/GenBank/DDBJ whole genome shotgun (WGS) entry which is preliminary data.</text>
</comment>
<evidence type="ECO:0000313" key="2">
    <source>
        <dbReference type="EMBL" id="HAT3582935.1"/>
    </source>
</evidence>
<sequence>MTIFGIISHTPFWVWILFFFLILRGYAALSAREMNISQLFILPLLFLIWGVWGLKEAFNFNVASLIGMSIGLAFGILAGWQLWKNQPRLKNKPHSEKIIRAGTPLTLIFIISAFVSKYCLLVWLSLHPEAHHAAQFSALFGVITGLVDGVFWGGTLNLFFSWRKLSPHVRGA</sequence>
<evidence type="ECO:0000313" key="3">
    <source>
        <dbReference type="Proteomes" id="UP000867740"/>
    </source>
</evidence>
<protein>
    <recommendedName>
        <fullName evidence="4">DUF1453 domain-containing protein</fullName>
    </recommendedName>
</protein>
<name>A0A9P3T973_KLUIN</name>
<feature type="transmembrane region" description="Helical" evidence="1">
    <location>
        <begin position="138"/>
        <end position="160"/>
    </location>
</feature>
<dbReference type="RefSeq" id="WP_047370193.1">
    <property type="nucleotide sequence ID" value="NZ_CABMNU010000005.1"/>
</dbReference>
<proteinExistence type="predicted"/>
<accession>A0A9P3T973</accession>
<dbReference type="Pfam" id="PF20327">
    <property type="entry name" value="DUF6622"/>
    <property type="match status" value="1"/>
</dbReference>
<organism evidence="2 3">
    <name type="scientific">Kluyvera intermedia</name>
    <name type="common">Enterobacter intermedius</name>
    <dbReference type="NCBI Taxonomy" id="61648"/>
    <lineage>
        <taxon>Bacteria</taxon>
        <taxon>Pseudomonadati</taxon>
        <taxon>Pseudomonadota</taxon>
        <taxon>Gammaproteobacteria</taxon>
        <taxon>Enterobacterales</taxon>
        <taxon>Enterobacteriaceae</taxon>
        <taxon>Kluyvera</taxon>
    </lineage>
</organism>
<keyword evidence="1" id="KW-0472">Membrane</keyword>
<feature type="transmembrane region" description="Helical" evidence="1">
    <location>
        <begin position="104"/>
        <end position="126"/>
    </location>
</feature>
<dbReference type="AlphaFoldDB" id="A0A9P3T973"/>
<feature type="transmembrane region" description="Helical" evidence="1">
    <location>
        <begin position="12"/>
        <end position="29"/>
    </location>
</feature>
<feature type="transmembrane region" description="Helical" evidence="1">
    <location>
        <begin position="60"/>
        <end position="83"/>
    </location>
</feature>